<proteinExistence type="predicted"/>
<evidence type="ECO:0000313" key="1">
    <source>
        <dbReference type="EMBL" id="QDS87797.1"/>
    </source>
</evidence>
<gene>
    <name evidence="1" type="ORF">EC9_19800</name>
</gene>
<dbReference type="OrthoDB" id="288935at2"/>
<organism evidence="1 2">
    <name type="scientific">Rosistilla ulvae</name>
    <dbReference type="NCBI Taxonomy" id="1930277"/>
    <lineage>
        <taxon>Bacteria</taxon>
        <taxon>Pseudomonadati</taxon>
        <taxon>Planctomycetota</taxon>
        <taxon>Planctomycetia</taxon>
        <taxon>Pirellulales</taxon>
        <taxon>Pirellulaceae</taxon>
        <taxon>Rosistilla</taxon>
    </lineage>
</organism>
<keyword evidence="2" id="KW-1185">Reference proteome</keyword>
<dbReference type="RefSeq" id="WP_145344398.1">
    <property type="nucleotide sequence ID" value="NZ_CP036261.1"/>
</dbReference>
<evidence type="ECO:0000313" key="2">
    <source>
        <dbReference type="Proteomes" id="UP000319557"/>
    </source>
</evidence>
<protein>
    <submittedName>
        <fullName evidence="1">Uncharacterized protein</fullName>
    </submittedName>
</protein>
<dbReference type="AlphaFoldDB" id="A0A517LYU0"/>
<sequence>MTAKIHTFCQIVIPVTLMAFMSNLQGEETSSGQVVAAPAMSLSSTAFTPSNDNAKSTVRATVNEVPELTIPRFASVANQSEETKVVHEKTHSETRVAAQAFPKKLVAEQEKPTLRSIRDISLNIATVGAPKNRYQTDGEPASHLESYPTSKSFCWVAPGTVHNPLYFEDVALERYGKGCYPCIQPAVSGVRFFSDALLLPYQMGLDCPCELEYTLGYQRPGNCAPSVEKQLPWSWKGALMEAGFVGGGLFMFPL</sequence>
<accession>A0A517LYU0</accession>
<dbReference type="Proteomes" id="UP000319557">
    <property type="component" value="Chromosome"/>
</dbReference>
<name>A0A517LYU0_9BACT</name>
<dbReference type="KEGG" id="ruv:EC9_19800"/>
<dbReference type="EMBL" id="CP036261">
    <property type="protein sequence ID" value="QDS87797.1"/>
    <property type="molecule type" value="Genomic_DNA"/>
</dbReference>
<reference evidence="1 2" key="1">
    <citation type="submission" date="2019-02" db="EMBL/GenBank/DDBJ databases">
        <title>Deep-cultivation of Planctomycetes and their phenomic and genomic characterization uncovers novel biology.</title>
        <authorList>
            <person name="Wiegand S."/>
            <person name="Jogler M."/>
            <person name="Boedeker C."/>
            <person name="Pinto D."/>
            <person name="Vollmers J."/>
            <person name="Rivas-Marin E."/>
            <person name="Kohn T."/>
            <person name="Peeters S.H."/>
            <person name="Heuer A."/>
            <person name="Rast P."/>
            <person name="Oberbeckmann S."/>
            <person name="Bunk B."/>
            <person name="Jeske O."/>
            <person name="Meyerdierks A."/>
            <person name="Storesund J.E."/>
            <person name="Kallscheuer N."/>
            <person name="Luecker S."/>
            <person name="Lage O.M."/>
            <person name="Pohl T."/>
            <person name="Merkel B.J."/>
            <person name="Hornburger P."/>
            <person name="Mueller R.-W."/>
            <person name="Bruemmer F."/>
            <person name="Labrenz M."/>
            <person name="Spormann A.M."/>
            <person name="Op den Camp H."/>
            <person name="Overmann J."/>
            <person name="Amann R."/>
            <person name="Jetten M.S.M."/>
            <person name="Mascher T."/>
            <person name="Medema M.H."/>
            <person name="Devos D.P."/>
            <person name="Kaster A.-K."/>
            <person name="Ovreas L."/>
            <person name="Rohde M."/>
            <person name="Galperin M.Y."/>
            <person name="Jogler C."/>
        </authorList>
    </citation>
    <scope>NUCLEOTIDE SEQUENCE [LARGE SCALE GENOMIC DNA]</scope>
    <source>
        <strain evidence="1 2">EC9</strain>
    </source>
</reference>